<sequence length="1314" mass="141230">MSNANDDFDLPRWQTQAHLEPLSSSAQAAQAAARASYLYPVAPPPPPPPPPQSLQGSQQRLQQVHHSSGTSRQPRIAHLLDQDTQQSITPSSYLTGALNQLSRSASLGASASVTVASRSRRHHQPDDLEGAFNVDTQSSSTRHIPPSQQPLPNPLYPAGVAYHQPNQMSSTTAPTNAVSPTGPESYSDMYYNGTGGNLPKRSHEPTTRSGRSPMRAGNSLLDPYQQQTQYSPTTTPSYLYASSSDAQRGNPPSNYPTHNRTHSQSKPDTSTPPAGTPFSSQNAAQAAYAGYTMESSSPQPPSHQNQTHLSAQVPVKNSTSSPSTPLSISHSQSPANPYYPQDQPMLVDPAPQHRRRASGFRRVRDNRDLRPYVNNHPAGRRVDANGVVLSVCTPFRPPIRQLTTHIVDTYHICNPQFRYESAHNPRRVLTKPSKPAHNDGCDNEDYDYILYVNDWLGSEDGHNRYLILDILGQGTFGQVVKCQNMKTNEIVAVKVVKNKPAYFNQSMMEVTILELLNNQCDPTDEHHILRLRDSFIHRNHLCLVFELLSSNLYELIKQNQFQGLSTQLVKVFTAQLLDALSVLKDARLIHCDLKPENILLKSLQSPQIKVIDFGSACHERQTVYTYIQSRFYRSPEVILGIPYTASIDMWSLGCIAVELFLGLPLFPGTSEYNQITRIVEMLGMPPSYMLDMGKQTKQFFDSYVDVFGHKKYRLKTLEQYSREHNTNEQPGKQYFKATTLPEIINTAPMPTFKSTTRQGHEMEKELNNRASFIDFCQGLLNLNPIERWSPQQARMHPFITGEKFTKPFQPNGHTPQISSSAGSTADPKRPYGGLVPSQPKGTRAYQDAASYNQHLAQHQAYTAQAQAASQAANNVFRNPYISGQQGPAGQQQAQGQQQPPPAGTTYQGAADGAPSTYQAQQAPPPPPPQASQHAYAPQSGANVQMAGQMGMGGGTSGYPTGAQGLNVPGLLNSNPPAGATSSTFYPNTSHTHAHAHARIRANTINHSDVIPPALARLQHMNQDVIAGRNALTPVLNRDDAMREWERRQTGKPPAAQPYPQLEYLQQQAELAAAGGLGGWSSGSGAGAGGAGPGGGGGAGGTTGRYQAPPSKLSHSYQPTIIVDDESRREAVMSNVRSAARGDTGPSTGYNPSAMVTSPAQTYATGLGGGGGGATGGTGGPGGGPGTGGGGTRYPASYAQQQASNSPFDTLGQRTDIGTLYVPLQPDQYQSYGAPTTGGGAAVAVGPVRTQGVSAVSAAQGAAPSFYGPSVAAAQGRNPFTGGASGAEGGNGGQGQGGMSIKEARRLSGMDMWSR</sequence>
<feature type="region of interest" description="Disordered" evidence="11">
    <location>
        <begin position="1165"/>
        <end position="1191"/>
    </location>
</feature>
<keyword evidence="9 10" id="KW-0067">ATP-binding</keyword>
<organism evidence="13 14">
    <name type="scientific">Boletus reticuloceps</name>
    <dbReference type="NCBI Taxonomy" id="495285"/>
    <lineage>
        <taxon>Eukaryota</taxon>
        <taxon>Fungi</taxon>
        <taxon>Dikarya</taxon>
        <taxon>Basidiomycota</taxon>
        <taxon>Agaricomycotina</taxon>
        <taxon>Agaricomycetes</taxon>
        <taxon>Agaricomycetidae</taxon>
        <taxon>Boletales</taxon>
        <taxon>Boletineae</taxon>
        <taxon>Boletaceae</taxon>
        <taxon>Boletoideae</taxon>
        <taxon>Boletus</taxon>
    </lineage>
</organism>
<feature type="compositionally biased region" description="Basic and acidic residues" evidence="11">
    <location>
        <begin position="1301"/>
        <end position="1314"/>
    </location>
</feature>
<dbReference type="Pfam" id="PF00069">
    <property type="entry name" value="Pkinase"/>
    <property type="match status" value="1"/>
</dbReference>
<evidence type="ECO:0000259" key="12">
    <source>
        <dbReference type="PROSITE" id="PS50011"/>
    </source>
</evidence>
<name>A0A8I2YS49_9AGAM</name>
<feature type="region of interest" description="Disordered" evidence="11">
    <location>
        <begin position="878"/>
        <end position="937"/>
    </location>
</feature>
<dbReference type="GO" id="GO:0005737">
    <property type="term" value="C:cytoplasm"/>
    <property type="evidence" value="ECO:0007669"/>
    <property type="project" value="UniProtKB-SubCell"/>
</dbReference>
<feature type="region of interest" description="Disordered" evidence="11">
    <location>
        <begin position="1084"/>
        <end position="1114"/>
    </location>
</feature>
<dbReference type="InterPro" id="IPR017441">
    <property type="entry name" value="Protein_kinase_ATP_BS"/>
</dbReference>
<feature type="compositionally biased region" description="Polar residues" evidence="11">
    <location>
        <begin position="164"/>
        <end position="184"/>
    </location>
</feature>
<keyword evidence="5" id="KW-0597">Phosphoprotein</keyword>
<dbReference type="PROSITE" id="PS50011">
    <property type="entry name" value="PROTEIN_KINASE_DOM"/>
    <property type="match status" value="1"/>
</dbReference>
<dbReference type="GO" id="GO:0005524">
    <property type="term" value="F:ATP binding"/>
    <property type="evidence" value="ECO:0007669"/>
    <property type="project" value="UniProtKB-UniRule"/>
</dbReference>
<protein>
    <submittedName>
        <fullName evidence="13">Kinase-like protein</fullName>
    </submittedName>
</protein>
<dbReference type="SUPFAM" id="SSF56112">
    <property type="entry name" value="Protein kinase-like (PK-like)"/>
    <property type="match status" value="1"/>
</dbReference>
<feature type="region of interest" description="Disordered" evidence="11">
    <location>
        <begin position="114"/>
        <end position="358"/>
    </location>
</feature>
<dbReference type="EMBL" id="JAGFBS010000007">
    <property type="protein sequence ID" value="KAG6378324.1"/>
    <property type="molecule type" value="Genomic_DNA"/>
</dbReference>
<feature type="compositionally biased region" description="Low complexity" evidence="11">
    <location>
        <begin position="883"/>
        <end position="897"/>
    </location>
</feature>
<feature type="compositionally biased region" description="Gly residues" evidence="11">
    <location>
        <begin position="1282"/>
        <end position="1297"/>
    </location>
</feature>
<feature type="domain" description="Protein kinase" evidence="12">
    <location>
        <begin position="465"/>
        <end position="799"/>
    </location>
</feature>
<dbReference type="Gene3D" id="1.10.510.10">
    <property type="entry name" value="Transferase(Phosphotransferase) domain 1"/>
    <property type="match status" value="1"/>
</dbReference>
<dbReference type="CDD" id="cd14212">
    <property type="entry name" value="PKc_YAK1"/>
    <property type="match status" value="1"/>
</dbReference>
<feature type="compositionally biased region" description="Low complexity" evidence="11">
    <location>
        <begin position="53"/>
        <end position="62"/>
    </location>
</feature>
<feature type="compositionally biased region" description="Gly residues" evidence="11">
    <location>
        <begin position="1084"/>
        <end position="1102"/>
    </location>
</feature>
<keyword evidence="4" id="KW-0723">Serine/threonine-protein kinase</keyword>
<keyword evidence="6" id="KW-0808">Transferase</keyword>
<keyword evidence="14" id="KW-1185">Reference proteome</keyword>
<dbReference type="SMART" id="SM00220">
    <property type="entry name" value="S_TKc"/>
    <property type="match status" value="1"/>
</dbReference>
<dbReference type="InterPro" id="IPR050494">
    <property type="entry name" value="Ser_Thr_dual-spec_kinase"/>
</dbReference>
<evidence type="ECO:0000256" key="8">
    <source>
        <dbReference type="ARBA" id="ARBA00022777"/>
    </source>
</evidence>
<evidence type="ECO:0000256" key="10">
    <source>
        <dbReference type="PROSITE-ProRule" id="PRU10141"/>
    </source>
</evidence>
<feature type="compositionally biased region" description="Polar residues" evidence="11">
    <location>
        <begin position="811"/>
        <end position="823"/>
    </location>
</feature>
<feature type="compositionally biased region" description="Low complexity" evidence="11">
    <location>
        <begin position="318"/>
        <end position="334"/>
    </location>
</feature>
<feature type="binding site" evidence="10">
    <location>
        <position position="494"/>
    </location>
    <ligand>
        <name>ATP</name>
        <dbReference type="ChEBI" id="CHEBI:30616"/>
    </ligand>
</feature>
<dbReference type="InterPro" id="IPR011009">
    <property type="entry name" value="Kinase-like_dom_sf"/>
</dbReference>
<dbReference type="PROSITE" id="PS00107">
    <property type="entry name" value="PROTEIN_KINASE_ATP"/>
    <property type="match status" value="1"/>
</dbReference>
<evidence type="ECO:0000256" key="9">
    <source>
        <dbReference type="ARBA" id="ARBA00022840"/>
    </source>
</evidence>
<dbReference type="InterPro" id="IPR000719">
    <property type="entry name" value="Prot_kinase_dom"/>
</dbReference>
<feature type="region of interest" description="Disordered" evidence="11">
    <location>
        <begin position="1277"/>
        <end position="1314"/>
    </location>
</feature>
<feature type="region of interest" description="Disordered" evidence="11">
    <location>
        <begin position="20"/>
        <end position="85"/>
    </location>
</feature>
<evidence type="ECO:0000256" key="4">
    <source>
        <dbReference type="ARBA" id="ARBA00022527"/>
    </source>
</evidence>
<proteinExistence type="inferred from homology"/>
<dbReference type="Gene3D" id="3.30.200.20">
    <property type="entry name" value="Phosphorylase Kinase, domain 1"/>
    <property type="match status" value="1"/>
</dbReference>
<evidence type="ECO:0000256" key="2">
    <source>
        <dbReference type="ARBA" id="ARBA00008867"/>
    </source>
</evidence>
<dbReference type="GO" id="GO:0004674">
    <property type="term" value="F:protein serine/threonine kinase activity"/>
    <property type="evidence" value="ECO:0007669"/>
    <property type="project" value="UniProtKB-KW"/>
</dbReference>
<evidence type="ECO:0000256" key="6">
    <source>
        <dbReference type="ARBA" id="ARBA00022679"/>
    </source>
</evidence>
<dbReference type="PANTHER" id="PTHR24058">
    <property type="entry name" value="DUAL SPECIFICITY PROTEIN KINASE"/>
    <property type="match status" value="1"/>
</dbReference>
<evidence type="ECO:0000256" key="11">
    <source>
        <dbReference type="SAM" id="MobiDB-lite"/>
    </source>
</evidence>
<dbReference type="FunFam" id="3.30.200.20:FF:000087">
    <property type="entry name" value="Dual specificity tyrosine-phosphorylation-regulated kinase 1A"/>
    <property type="match status" value="1"/>
</dbReference>
<feature type="compositionally biased region" description="Low complexity" evidence="11">
    <location>
        <begin position="223"/>
        <end position="244"/>
    </location>
</feature>
<comment type="caution">
    <text evidence="13">The sequence shown here is derived from an EMBL/GenBank/DDBJ whole genome shotgun (WGS) entry which is preliminary data.</text>
</comment>
<dbReference type="OrthoDB" id="9332038at2759"/>
<evidence type="ECO:0000256" key="1">
    <source>
        <dbReference type="ARBA" id="ARBA00004496"/>
    </source>
</evidence>
<comment type="subcellular location">
    <subcellularLocation>
        <location evidence="1">Cytoplasm</location>
    </subcellularLocation>
</comment>
<feature type="compositionally biased region" description="Polar residues" evidence="11">
    <location>
        <begin position="971"/>
        <end position="989"/>
    </location>
</feature>
<evidence type="ECO:0000313" key="13">
    <source>
        <dbReference type="EMBL" id="KAG6378324.1"/>
    </source>
</evidence>
<gene>
    <name evidence="13" type="ORF">JVT61DRAFT_14046</name>
</gene>
<keyword evidence="8 13" id="KW-0418">Kinase</keyword>
<feature type="region of interest" description="Disordered" evidence="11">
    <location>
        <begin position="804"/>
        <end position="845"/>
    </location>
</feature>
<feature type="compositionally biased region" description="Pro residues" evidence="11">
    <location>
        <begin position="41"/>
        <end position="52"/>
    </location>
</feature>
<dbReference type="GO" id="GO:0004713">
    <property type="term" value="F:protein tyrosine kinase activity"/>
    <property type="evidence" value="ECO:0007669"/>
    <property type="project" value="TreeGrafter"/>
</dbReference>
<comment type="similarity">
    <text evidence="2">Belongs to the protein kinase superfamily. CMGC Ser/Thr protein kinase family. MNB/DYRK subfamily.</text>
</comment>
<feature type="compositionally biased region" description="Low complexity" evidence="11">
    <location>
        <begin position="23"/>
        <end position="36"/>
    </location>
</feature>
<evidence type="ECO:0000313" key="14">
    <source>
        <dbReference type="Proteomes" id="UP000683000"/>
    </source>
</evidence>
<keyword evidence="3" id="KW-0963">Cytoplasm</keyword>
<reference evidence="13" key="1">
    <citation type="submission" date="2021-03" db="EMBL/GenBank/DDBJ databases">
        <title>Evolutionary innovations through gain and loss of genes in the ectomycorrhizal Boletales.</title>
        <authorList>
            <person name="Wu G."/>
            <person name="Miyauchi S."/>
            <person name="Morin E."/>
            <person name="Yang Z.-L."/>
            <person name="Xu J."/>
            <person name="Martin F.M."/>
        </authorList>
    </citation>
    <scope>NUCLEOTIDE SEQUENCE</scope>
    <source>
        <strain evidence="13">BR01</strain>
    </source>
</reference>
<evidence type="ECO:0000256" key="5">
    <source>
        <dbReference type="ARBA" id="ARBA00022553"/>
    </source>
</evidence>
<dbReference type="FunFam" id="1.10.510.10:FF:000380">
    <property type="entry name" value="Serine/threonine-protein kinase ppk15"/>
    <property type="match status" value="1"/>
</dbReference>
<feature type="region of interest" description="Disordered" evidence="11">
    <location>
        <begin position="965"/>
        <end position="992"/>
    </location>
</feature>
<accession>A0A8I2YS49</accession>
<dbReference type="PROSITE" id="PS00108">
    <property type="entry name" value="PROTEIN_KINASE_ST"/>
    <property type="match status" value="1"/>
</dbReference>
<dbReference type="GO" id="GO:0005634">
    <property type="term" value="C:nucleus"/>
    <property type="evidence" value="ECO:0007669"/>
    <property type="project" value="TreeGrafter"/>
</dbReference>
<evidence type="ECO:0000256" key="3">
    <source>
        <dbReference type="ARBA" id="ARBA00022490"/>
    </source>
</evidence>
<evidence type="ECO:0000256" key="7">
    <source>
        <dbReference type="ARBA" id="ARBA00022741"/>
    </source>
</evidence>
<feature type="compositionally biased region" description="Polar residues" evidence="11">
    <location>
        <begin position="64"/>
        <end position="73"/>
    </location>
</feature>
<dbReference type="PANTHER" id="PTHR24058:SF17">
    <property type="entry name" value="HOMEODOMAIN INTERACTING PROTEIN KINASE, ISOFORM D"/>
    <property type="match status" value="1"/>
</dbReference>
<feature type="compositionally biased region" description="Polar residues" evidence="11">
    <location>
        <begin position="245"/>
        <end position="284"/>
    </location>
</feature>
<keyword evidence="7 10" id="KW-0547">Nucleotide-binding</keyword>
<dbReference type="InterPro" id="IPR008271">
    <property type="entry name" value="Ser/Thr_kinase_AS"/>
</dbReference>
<dbReference type="Proteomes" id="UP000683000">
    <property type="component" value="Unassembled WGS sequence"/>
</dbReference>